<evidence type="ECO:0000259" key="4">
    <source>
        <dbReference type="Pfam" id="PF01266"/>
    </source>
</evidence>
<reference evidence="5 6" key="1">
    <citation type="submission" date="2019-01" db="EMBL/GenBank/DDBJ databases">
        <title>Sequencing of cultivated peanut Arachis hypogaea provides insights into genome evolution and oil improvement.</title>
        <authorList>
            <person name="Chen X."/>
        </authorList>
    </citation>
    <scope>NUCLEOTIDE SEQUENCE [LARGE SCALE GENOMIC DNA]</scope>
    <source>
        <strain evidence="6">cv. Fuhuasheng</strain>
        <tissue evidence="5">Leaves</tissue>
    </source>
</reference>
<name>A0A445CDS4_ARAHY</name>
<evidence type="ECO:0000256" key="3">
    <source>
        <dbReference type="ARBA" id="ARBA00046185"/>
    </source>
</evidence>
<dbReference type="GO" id="GO:0005737">
    <property type="term" value="C:cytoplasm"/>
    <property type="evidence" value="ECO:0007669"/>
    <property type="project" value="TreeGrafter"/>
</dbReference>
<evidence type="ECO:0000313" key="6">
    <source>
        <dbReference type="Proteomes" id="UP000289738"/>
    </source>
</evidence>
<dbReference type="InterPro" id="IPR006076">
    <property type="entry name" value="FAD-dep_OxRdtase"/>
</dbReference>
<gene>
    <name evidence="5" type="ORF">Ahy_A07g035284</name>
</gene>
<keyword evidence="6" id="KW-1185">Reference proteome</keyword>
<dbReference type="AlphaFoldDB" id="A0A445CDS4"/>
<accession>A0A445CDS4</accession>
<dbReference type="Proteomes" id="UP000289738">
    <property type="component" value="Chromosome A07"/>
</dbReference>
<dbReference type="EMBL" id="SDMP01000007">
    <property type="protein sequence ID" value="RYR49011.1"/>
    <property type="molecule type" value="Genomic_DNA"/>
</dbReference>
<feature type="domain" description="FAD dependent oxidoreductase" evidence="4">
    <location>
        <begin position="62"/>
        <end position="485"/>
    </location>
</feature>
<dbReference type="Gene3D" id="3.50.50.60">
    <property type="entry name" value="FAD/NAD(P)-binding domain"/>
    <property type="match status" value="2"/>
</dbReference>
<keyword evidence="1" id="KW-0560">Oxidoreductase</keyword>
<evidence type="ECO:0000313" key="5">
    <source>
        <dbReference type="EMBL" id="RYR49011.1"/>
    </source>
</evidence>
<evidence type="ECO:0000256" key="1">
    <source>
        <dbReference type="ARBA" id="ARBA00023002"/>
    </source>
</evidence>
<dbReference type="Gene3D" id="3.30.9.10">
    <property type="entry name" value="D-Amino Acid Oxidase, subunit A, domain 2"/>
    <property type="match status" value="2"/>
</dbReference>
<dbReference type="STRING" id="3818.A0A445CDS4"/>
<evidence type="ECO:0000256" key="2">
    <source>
        <dbReference type="ARBA" id="ARBA00039785"/>
    </source>
</evidence>
<dbReference type="Pfam" id="PF01266">
    <property type="entry name" value="DAO"/>
    <property type="match status" value="1"/>
</dbReference>
<dbReference type="PANTHER" id="PTHR13847">
    <property type="entry name" value="SARCOSINE DEHYDROGENASE-RELATED"/>
    <property type="match status" value="1"/>
</dbReference>
<dbReference type="GO" id="GO:0016491">
    <property type="term" value="F:oxidoreductase activity"/>
    <property type="evidence" value="ECO:0007669"/>
    <property type="project" value="UniProtKB-KW"/>
</dbReference>
<dbReference type="InterPro" id="IPR036188">
    <property type="entry name" value="FAD/NAD-bd_sf"/>
</dbReference>
<dbReference type="SUPFAM" id="SSF51905">
    <property type="entry name" value="FAD/NAD(P)-binding domain"/>
    <property type="match status" value="1"/>
</dbReference>
<comment type="function">
    <text evidence="3">Required for the assembly of the mitochondrial membrane respiratory chain NADH dehydrogenase (Complex I). Involved in mid-late stages of complex I assembly.</text>
</comment>
<proteinExistence type="predicted"/>
<dbReference type="PANTHER" id="PTHR13847:SF287">
    <property type="entry name" value="FAD-DEPENDENT OXIDOREDUCTASE DOMAIN-CONTAINING PROTEIN 1"/>
    <property type="match status" value="1"/>
</dbReference>
<comment type="caution">
    <text evidence="5">The sequence shown here is derived from an EMBL/GenBank/DDBJ whole genome shotgun (WGS) entry which is preliminary data.</text>
</comment>
<protein>
    <recommendedName>
        <fullName evidence="2">FAD-dependent oxidoreductase domain-containing protein 1</fullName>
    </recommendedName>
</protein>
<organism evidence="5 6">
    <name type="scientific">Arachis hypogaea</name>
    <name type="common">Peanut</name>
    <dbReference type="NCBI Taxonomy" id="3818"/>
    <lineage>
        <taxon>Eukaryota</taxon>
        <taxon>Viridiplantae</taxon>
        <taxon>Streptophyta</taxon>
        <taxon>Embryophyta</taxon>
        <taxon>Tracheophyta</taxon>
        <taxon>Spermatophyta</taxon>
        <taxon>Magnoliopsida</taxon>
        <taxon>eudicotyledons</taxon>
        <taxon>Gunneridae</taxon>
        <taxon>Pentapetalae</taxon>
        <taxon>rosids</taxon>
        <taxon>fabids</taxon>
        <taxon>Fabales</taxon>
        <taxon>Fabaceae</taxon>
        <taxon>Papilionoideae</taxon>
        <taxon>50 kb inversion clade</taxon>
        <taxon>dalbergioids sensu lato</taxon>
        <taxon>Dalbergieae</taxon>
        <taxon>Pterocarpus clade</taxon>
        <taxon>Arachis</taxon>
    </lineage>
</organism>
<sequence length="549" mass="61027">MATHCLFFPTPNFCRRSITHRSAFSSRSIFFGASLKVHTNRNQLGRFSRSPTPIYCSSQEFDVVIVGAGIIGLTIARQFLTSSDLSVAIVDKALPCSGATGAGQGYLWMAHKTPGSDIWDLTWRSHQLWKMLAESLKEQGLNPTVELGWKKTGSLLVGRTKAQLDMLKGRVKQLNEAGLKAEYLCNSDLSELEPDLFVDKDSAGAFLPDDCQLDAYLTVSYIEKVNRSFASKGRYAEFYNEPVKRFIRSNSNGEVKAIETLSHTLHSKKGIIVAAGCWTGCLIQDSFRNWGMELDVPVRPRKGHLLVLQNFDYLQLNHGLMEAGYVDHPTLSDIESSEDGRSLSVSMTATVDAAGNLLIGMLPFYNLHEFVLILPIYTLNFDVVCLFCDNKPKSYPIRYQGSSREFVGFSTELDESVVRYIWKRVAEFFPKLELLSLSDLSANRKVRIGLRPYMPDGKPMIGPVPGLSNVYLAAGHEGGGLSMGHWRQDFIVLFLSLSHATTEQDIDKFIFVPVSDIFALGTAEMVADTVLGHPTKVDCAPFAVHRVLD</sequence>